<feature type="domain" description="Peptidase metallopeptidase" evidence="19">
    <location>
        <begin position="192"/>
        <end position="353"/>
    </location>
</feature>
<feature type="repeat" description="Hemopexin" evidence="17">
    <location>
        <begin position="471"/>
        <end position="519"/>
    </location>
</feature>
<dbReference type="InterPro" id="IPR006026">
    <property type="entry name" value="Peptidase_Metallo"/>
</dbReference>
<evidence type="ECO:0000256" key="13">
    <source>
        <dbReference type="PIRSR" id="PIRSR001191-1"/>
    </source>
</evidence>
<feature type="modified residue" description="Phosphotyrosine; by PKDCC" evidence="16">
    <location>
        <position position="459"/>
    </location>
</feature>
<keyword evidence="3 14" id="KW-0479">Metal-binding</keyword>
<keyword evidence="10" id="KW-0865">Zymogen</keyword>
<keyword evidence="2" id="KW-0645">Protease</keyword>
<dbReference type="CDD" id="cd04278">
    <property type="entry name" value="ZnMc_MMP"/>
    <property type="match status" value="1"/>
</dbReference>
<feature type="binding site" evidence="15">
    <location>
        <position position="418"/>
    </location>
    <ligand>
        <name>Ca(2+)</name>
        <dbReference type="ChEBI" id="CHEBI:29108"/>
        <label>4</label>
    </ligand>
</feature>
<evidence type="ECO:0000313" key="21">
    <source>
        <dbReference type="Proteomes" id="UP000824782"/>
    </source>
</evidence>
<accession>A0AAV6ZB39</accession>
<dbReference type="FunFam" id="2.110.10.10:FF:000012">
    <property type="entry name" value="Matrix metallopeptidase 21"/>
    <property type="match status" value="1"/>
</dbReference>
<dbReference type="SMART" id="SM00120">
    <property type="entry name" value="HX"/>
    <property type="match status" value="4"/>
</dbReference>
<feature type="binding site" evidence="15">
    <location>
        <position position="326"/>
    </location>
    <ligand>
        <name>Zn(2+)</name>
        <dbReference type="ChEBI" id="CHEBI:29105"/>
        <label>2</label>
        <note>catalytic</note>
    </ligand>
</feature>
<dbReference type="SUPFAM" id="SSF50923">
    <property type="entry name" value="Hemopexin-like domain"/>
    <property type="match status" value="1"/>
</dbReference>
<dbReference type="GO" id="GO:0007368">
    <property type="term" value="P:determination of left/right symmetry"/>
    <property type="evidence" value="ECO:0007669"/>
    <property type="project" value="UniProtKB-ARBA"/>
</dbReference>
<evidence type="ECO:0000256" key="14">
    <source>
        <dbReference type="PIRSR" id="PIRSR001191-2"/>
    </source>
</evidence>
<evidence type="ECO:0000256" key="5">
    <source>
        <dbReference type="ARBA" id="ARBA00022737"/>
    </source>
</evidence>
<evidence type="ECO:0000256" key="12">
    <source>
        <dbReference type="ARBA" id="ARBA00023180"/>
    </source>
</evidence>
<feature type="binding site" evidence="15">
    <location>
        <position position="260"/>
    </location>
    <ligand>
        <name>Zn(2+)</name>
        <dbReference type="ChEBI" id="CHEBI:29105"/>
        <label>1</label>
    </ligand>
</feature>
<keyword evidence="7 14" id="KW-0862">Zinc</keyword>
<evidence type="ECO:0000256" key="8">
    <source>
        <dbReference type="ARBA" id="ARBA00022837"/>
    </source>
</evidence>
<evidence type="ECO:0000256" key="1">
    <source>
        <dbReference type="ARBA" id="ARBA00010370"/>
    </source>
</evidence>
<feature type="region of interest" description="Disordered" evidence="18">
    <location>
        <begin position="98"/>
        <end position="150"/>
    </location>
</feature>
<evidence type="ECO:0000256" key="7">
    <source>
        <dbReference type="ARBA" id="ARBA00022833"/>
    </source>
</evidence>
<feature type="binding site" evidence="14">
    <location>
        <position position="318"/>
    </location>
    <ligand>
        <name>Zn(2+)</name>
        <dbReference type="ChEBI" id="CHEBI:29105"/>
        <label>2</label>
        <note>catalytic</note>
    </ligand>
</feature>
<dbReference type="InterPro" id="IPR024079">
    <property type="entry name" value="MetalloPept_cat_dom_sf"/>
</dbReference>
<feature type="binding site" evidence="14">
    <location>
        <position position="308"/>
    </location>
    <ligand>
        <name>Zn(2+)</name>
        <dbReference type="ChEBI" id="CHEBI:29105"/>
        <label>2</label>
        <note>catalytic</note>
    </ligand>
</feature>
<keyword evidence="4" id="KW-0732">Signal</keyword>
<evidence type="ECO:0000256" key="4">
    <source>
        <dbReference type="ARBA" id="ARBA00022729"/>
    </source>
</evidence>
<dbReference type="Pfam" id="PF01471">
    <property type="entry name" value="PG_binding_1"/>
    <property type="match status" value="1"/>
</dbReference>
<dbReference type="EMBL" id="WNYA01002984">
    <property type="protein sequence ID" value="KAG8543711.1"/>
    <property type="molecule type" value="Genomic_DNA"/>
</dbReference>
<feature type="compositionally biased region" description="Basic and acidic residues" evidence="18">
    <location>
        <begin position="106"/>
        <end position="119"/>
    </location>
</feature>
<evidence type="ECO:0000256" key="18">
    <source>
        <dbReference type="SAM" id="MobiDB-lite"/>
    </source>
</evidence>
<dbReference type="SUPFAM" id="SSF55486">
    <property type="entry name" value="Metalloproteases ('zincins'), catalytic domain"/>
    <property type="match status" value="1"/>
</dbReference>
<dbReference type="PANTHER" id="PTHR10201:SF325">
    <property type="entry name" value="MATRIX METALLOPROTEINASE-21"/>
    <property type="match status" value="1"/>
</dbReference>
<feature type="binding site" evidence="15">
    <location>
        <position position="477"/>
    </location>
    <ligand>
        <name>Ca(2+)</name>
        <dbReference type="ChEBI" id="CHEBI:29108"/>
        <label>5</label>
    </ligand>
</feature>
<evidence type="ECO:0000256" key="3">
    <source>
        <dbReference type="ARBA" id="ARBA00022723"/>
    </source>
</evidence>
<feature type="binding site" evidence="14">
    <location>
        <position position="312"/>
    </location>
    <ligand>
        <name>Zn(2+)</name>
        <dbReference type="ChEBI" id="CHEBI:29105"/>
        <label>2</label>
        <note>catalytic</note>
    </ligand>
</feature>
<keyword evidence="8 15" id="KW-0106">Calcium</keyword>
<proteinExistence type="inferred from homology"/>
<keyword evidence="11" id="KW-1015">Disulfide bond</keyword>
<feature type="active site" evidence="13">
    <location>
        <position position="309"/>
    </location>
</feature>
<evidence type="ECO:0000259" key="19">
    <source>
        <dbReference type="SMART" id="SM00235"/>
    </source>
</evidence>
<name>A0AAV6ZB39_ENGPU</name>
<evidence type="ECO:0000256" key="17">
    <source>
        <dbReference type="PROSITE-ProRule" id="PRU01011"/>
    </source>
</evidence>
<dbReference type="Proteomes" id="UP000824782">
    <property type="component" value="Unassembled WGS sequence"/>
</dbReference>
<feature type="repeat" description="Hemopexin" evidence="17">
    <location>
        <begin position="526"/>
        <end position="580"/>
    </location>
</feature>
<dbReference type="GO" id="GO:0006508">
    <property type="term" value="P:proteolysis"/>
    <property type="evidence" value="ECO:0007669"/>
    <property type="project" value="UniProtKB-KW"/>
</dbReference>
<dbReference type="InterPro" id="IPR018487">
    <property type="entry name" value="Hemopexin-like_repeat"/>
</dbReference>
<dbReference type="PROSITE" id="PS51642">
    <property type="entry name" value="HEMOPEXIN_2"/>
    <property type="match status" value="4"/>
</dbReference>
<dbReference type="SMART" id="SM00235">
    <property type="entry name" value="ZnMc"/>
    <property type="match status" value="1"/>
</dbReference>
<feature type="binding site" evidence="15">
    <location>
        <position position="268"/>
    </location>
    <ligand>
        <name>Ca(2+)</name>
        <dbReference type="ChEBI" id="CHEBI:29108"/>
        <label>3</label>
    </ligand>
</feature>
<gene>
    <name evidence="20" type="ORF">GDO81_023864</name>
</gene>
<keyword evidence="6" id="KW-0378">Hydrolase</keyword>
<comment type="cofactor">
    <cofactor evidence="15">
        <name>Ca(2+)</name>
        <dbReference type="ChEBI" id="CHEBI:29108"/>
    </cofactor>
    <text evidence="15">Can bind about 5 Ca(2+) ions per subunit.</text>
</comment>
<keyword evidence="5" id="KW-0677">Repeat</keyword>
<comment type="similarity">
    <text evidence="1">Belongs to the peptidase M10A family.</text>
</comment>
<dbReference type="InterPro" id="IPR000585">
    <property type="entry name" value="Hemopexin-like_dom"/>
</dbReference>
<dbReference type="GO" id="GO:0004222">
    <property type="term" value="F:metalloendopeptidase activity"/>
    <property type="evidence" value="ECO:0007669"/>
    <property type="project" value="InterPro"/>
</dbReference>
<dbReference type="AlphaFoldDB" id="A0AAV6ZB39"/>
<feature type="binding site" evidence="15">
    <location>
        <position position="250"/>
    </location>
    <ligand>
        <name>Ca(2+)</name>
        <dbReference type="ChEBI" id="CHEBI:29108"/>
        <label>2</label>
    </ligand>
</feature>
<organism evidence="20 21">
    <name type="scientific">Engystomops pustulosus</name>
    <name type="common">Tungara frog</name>
    <name type="synonym">Physalaemus pustulosus</name>
    <dbReference type="NCBI Taxonomy" id="76066"/>
    <lineage>
        <taxon>Eukaryota</taxon>
        <taxon>Metazoa</taxon>
        <taxon>Chordata</taxon>
        <taxon>Craniata</taxon>
        <taxon>Vertebrata</taxon>
        <taxon>Euteleostomi</taxon>
        <taxon>Amphibia</taxon>
        <taxon>Batrachia</taxon>
        <taxon>Anura</taxon>
        <taxon>Neobatrachia</taxon>
        <taxon>Hyloidea</taxon>
        <taxon>Leptodactylidae</taxon>
        <taxon>Leiuperinae</taxon>
        <taxon>Engystomops</taxon>
    </lineage>
</organism>
<dbReference type="Pfam" id="PF00045">
    <property type="entry name" value="Hemopexin"/>
    <property type="match status" value="1"/>
</dbReference>
<protein>
    <recommendedName>
        <fullName evidence="19">Peptidase metallopeptidase domain-containing protein</fullName>
    </recommendedName>
</protein>
<feature type="binding site" evidence="15">
    <location>
        <position position="284"/>
    </location>
    <ligand>
        <name>Zn(2+)</name>
        <dbReference type="ChEBI" id="CHEBI:29105"/>
        <label>1</label>
    </ligand>
</feature>
<feature type="binding site" evidence="15">
    <location>
        <position position="276"/>
    </location>
    <ligand>
        <name>Zn(2+)</name>
        <dbReference type="ChEBI" id="CHEBI:29105"/>
        <label>1</label>
    </ligand>
</feature>
<feature type="binding site" evidence="15">
    <location>
        <position position="530"/>
    </location>
    <ligand>
        <name>Ca(2+)</name>
        <dbReference type="ChEBI" id="CHEBI:29108"/>
        <label>4</label>
    </ligand>
</feature>
<evidence type="ECO:0000256" key="15">
    <source>
        <dbReference type="PIRSR" id="PIRSR621190-2"/>
    </source>
</evidence>
<evidence type="ECO:0000256" key="2">
    <source>
        <dbReference type="ARBA" id="ARBA00022670"/>
    </source>
</evidence>
<feature type="binding site" evidence="15">
    <location>
        <position position="282"/>
    </location>
    <ligand>
        <name>Ca(2+)</name>
        <dbReference type="ChEBI" id="CHEBI:29108"/>
        <label>2</label>
    </ligand>
</feature>
<dbReference type="PRINTS" id="PR00138">
    <property type="entry name" value="MATRIXIN"/>
</dbReference>
<comment type="caution">
    <text evidence="20">The sequence shown here is derived from an EMBL/GenBank/DDBJ whole genome shotgun (WGS) entry which is preliminary data.</text>
</comment>
<evidence type="ECO:0000256" key="10">
    <source>
        <dbReference type="ARBA" id="ARBA00023145"/>
    </source>
</evidence>
<feature type="binding site" evidence="15">
    <location>
        <position position="286"/>
    </location>
    <ligand>
        <name>Ca(2+)</name>
        <dbReference type="ChEBI" id="CHEBI:29108"/>
        <label>3</label>
    </ligand>
</feature>
<dbReference type="Gene3D" id="2.110.10.10">
    <property type="entry name" value="Hemopexin-like domain"/>
    <property type="match status" value="2"/>
</dbReference>
<feature type="binding site" evidence="15">
    <location>
        <position position="289"/>
    </location>
    <ligand>
        <name>Ca(2+)</name>
        <dbReference type="ChEBI" id="CHEBI:29108"/>
        <label>1</label>
    </ligand>
</feature>
<sequence length="593" mass="68254">MMLSPFFMQTYLWKYGWIEPVRWDSLPFRGVASRSKENPVNADISSLLSEGEPLSSIQDIPKHPDPTLNPRFIAALKRFQEANRLRVTGMLDDATRDAMNAPRCGVPDRKIPEVEKSEEVNPTESGISTSDPQHSDPAQITTTVPSITSASQRIRRELMEKKKSSQPQVGSNLGLGRHVRKKRGEPLKAGNKKGIFSKMTIKWRLLGEGYSVWLNIDQQRSILMRAFRIWSEVVPLNFEEDVTSPAHLIDIKLGFGTGRHLGCSQLFDGMGREFAHAWRLGDIHFDDDEHFVPPNSEQGISLLKVAVHEIGHVLGLSHMNEMTSVMQPNYIPANSRMELDRTDRKAIQRIYGRCSGRFSTVFDWVHRDHSASGNWVFQTYFFRKSWYWMYENRSNRTRYRDPRVLANGWRGIPTSDIDAFVHIWTREEDLTLFFKGSQYWRYDNENDRAYLQDSEGHIYPRLISEGFPGISGPIDTAFYDRKERNVFFFRGQNVTAFSVDNHMVVPGYPKAIIDVFPACVDGDHPLGDLDAVYYSFAHQSIFFFKGINVWRMVGDRGRQDNLPHNSLLPRIPINEQWLDICDVHPSMLTAPRR</sequence>
<feature type="binding site" evidence="15">
    <location>
        <position position="287"/>
    </location>
    <ligand>
        <name>Ca(2+)</name>
        <dbReference type="ChEBI" id="CHEBI:29108"/>
        <label>1</label>
    </ligand>
</feature>
<dbReference type="CDD" id="cd00094">
    <property type="entry name" value="HX"/>
    <property type="match status" value="1"/>
</dbReference>
<feature type="repeat" description="Hemopexin" evidence="17">
    <location>
        <begin position="414"/>
        <end position="470"/>
    </location>
</feature>
<dbReference type="Gene3D" id="3.40.390.10">
    <property type="entry name" value="Collagenase (Catalytic Domain)"/>
    <property type="match status" value="1"/>
</dbReference>
<keyword evidence="21" id="KW-1185">Reference proteome</keyword>
<dbReference type="InterPro" id="IPR036365">
    <property type="entry name" value="PGBD-like_sf"/>
</dbReference>
<dbReference type="GO" id="GO:0008270">
    <property type="term" value="F:zinc ion binding"/>
    <property type="evidence" value="ECO:0007669"/>
    <property type="project" value="InterPro"/>
</dbReference>
<dbReference type="InterPro" id="IPR033739">
    <property type="entry name" value="M10A_MMP"/>
</dbReference>
<reference evidence="20" key="1">
    <citation type="thesis" date="2020" institute="ProQuest LLC" country="789 East Eisenhower Parkway, Ann Arbor, MI, USA">
        <title>Comparative Genomics and Chromosome Evolution.</title>
        <authorList>
            <person name="Mudd A.B."/>
        </authorList>
    </citation>
    <scope>NUCLEOTIDE SEQUENCE</scope>
    <source>
        <strain evidence="20">237g6f4</strain>
        <tissue evidence="20">Blood</tissue>
    </source>
</reference>
<comment type="cofactor">
    <cofactor evidence="15">
        <name>Zn(2+)</name>
        <dbReference type="ChEBI" id="CHEBI:29105"/>
    </cofactor>
    <text evidence="15">Binds 2 Zn(2+) ions per subunit.</text>
</comment>
<feature type="binding site" evidence="15">
    <location>
        <position position="269"/>
    </location>
    <ligand>
        <name>Ca(2+)</name>
        <dbReference type="ChEBI" id="CHEBI:29108"/>
        <label>3</label>
    </ligand>
</feature>
<dbReference type="PANTHER" id="PTHR10201">
    <property type="entry name" value="MATRIX METALLOPROTEINASE"/>
    <property type="match status" value="1"/>
</dbReference>
<feature type="binding site" evidence="15">
    <location>
        <position position="532"/>
    </location>
    <ligand>
        <name>Ca(2+)</name>
        <dbReference type="ChEBI" id="CHEBI:29108"/>
        <label>5</label>
    </ligand>
</feature>
<dbReference type="PIRSF" id="PIRSF001191">
    <property type="entry name" value="Peptidase_M10A_matrix"/>
    <property type="match status" value="1"/>
</dbReference>
<dbReference type="InterPro" id="IPR002477">
    <property type="entry name" value="Peptidoglycan-bd-like"/>
</dbReference>
<dbReference type="InterPro" id="IPR036375">
    <property type="entry name" value="Hemopexin-like_dom_sf"/>
</dbReference>
<dbReference type="InterPro" id="IPR001818">
    <property type="entry name" value="Pept_M10_metallopeptidase"/>
</dbReference>
<keyword evidence="9" id="KW-0482">Metalloprotease</keyword>
<dbReference type="SUPFAM" id="SSF47090">
    <property type="entry name" value="PGBD-like"/>
    <property type="match status" value="1"/>
</dbReference>
<dbReference type="Pfam" id="PF00413">
    <property type="entry name" value="Peptidase_M10"/>
    <property type="match status" value="1"/>
</dbReference>
<dbReference type="GO" id="GO:0031012">
    <property type="term" value="C:extracellular matrix"/>
    <property type="evidence" value="ECO:0007669"/>
    <property type="project" value="InterPro"/>
</dbReference>
<evidence type="ECO:0000313" key="20">
    <source>
        <dbReference type="EMBL" id="KAG8543711.1"/>
    </source>
</evidence>
<dbReference type="GO" id="GO:0030574">
    <property type="term" value="P:collagen catabolic process"/>
    <property type="evidence" value="ECO:0007669"/>
    <property type="project" value="TreeGrafter"/>
</dbReference>
<evidence type="ECO:0000256" key="6">
    <source>
        <dbReference type="ARBA" id="ARBA00022801"/>
    </source>
</evidence>
<dbReference type="GO" id="GO:0030198">
    <property type="term" value="P:extracellular matrix organization"/>
    <property type="evidence" value="ECO:0007669"/>
    <property type="project" value="TreeGrafter"/>
</dbReference>
<feature type="repeat" description="Hemopexin" evidence="17">
    <location>
        <begin position="355"/>
        <end position="412"/>
    </location>
</feature>
<evidence type="ECO:0000256" key="11">
    <source>
        <dbReference type="ARBA" id="ARBA00023157"/>
    </source>
</evidence>
<dbReference type="InterPro" id="IPR021190">
    <property type="entry name" value="Pept_M10A"/>
</dbReference>
<feature type="binding site" evidence="15">
    <location>
        <position position="289"/>
    </location>
    <ligand>
        <name>Ca(2+)</name>
        <dbReference type="ChEBI" id="CHEBI:29108"/>
        <label>3</label>
    </ligand>
</feature>
<evidence type="ECO:0000256" key="9">
    <source>
        <dbReference type="ARBA" id="ARBA00023049"/>
    </source>
</evidence>
<evidence type="ECO:0000256" key="16">
    <source>
        <dbReference type="PIRSR" id="PIRSR621190-4"/>
    </source>
</evidence>
<feature type="compositionally biased region" description="Polar residues" evidence="18">
    <location>
        <begin position="120"/>
        <end position="150"/>
    </location>
</feature>
<keyword evidence="12" id="KW-0325">Glycoprotein</keyword>